<dbReference type="EMBL" id="OD573694">
    <property type="protein sequence ID" value="CAD7450127.1"/>
    <property type="molecule type" value="Genomic_DNA"/>
</dbReference>
<accession>A0A7R9FAX3</accession>
<protein>
    <submittedName>
        <fullName evidence="1">Uncharacterized protein</fullName>
    </submittedName>
</protein>
<gene>
    <name evidence="1" type="ORF">TBIB3V08_LOCUS12398</name>
</gene>
<reference evidence="1" key="1">
    <citation type="submission" date="2020-11" db="EMBL/GenBank/DDBJ databases">
        <authorList>
            <person name="Tran Van P."/>
        </authorList>
    </citation>
    <scope>NUCLEOTIDE SEQUENCE</scope>
</reference>
<name>A0A7R9FAX3_9NEOP</name>
<evidence type="ECO:0000313" key="1">
    <source>
        <dbReference type="EMBL" id="CAD7450127.1"/>
    </source>
</evidence>
<proteinExistence type="predicted"/>
<dbReference type="AlphaFoldDB" id="A0A7R9FAX3"/>
<organism evidence="1">
    <name type="scientific">Timema bartmani</name>
    <dbReference type="NCBI Taxonomy" id="61472"/>
    <lineage>
        <taxon>Eukaryota</taxon>
        <taxon>Metazoa</taxon>
        <taxon>Ecdysozoa</taxon>
        <taxon>Arthropoda</taxon>
        <taxon>Hexapoda</taxon>
        <taxon>Insecta</taxon>
        <taxon>Pterygota</taxon>
        <taxon>Neoptera</taxon>
        <taxon>Polyneoptera</taxon>
        <taxon>Phasmatodea</taxon>
        <taxon>Timematodea</taxon>
        <taxon>Timematoidea</taxon>
        <taxon>Timematidae</taxon>
        <taxon>Timema</taxon>
    </lineage>
</organism>
<sequence>MTRGEGVLRYLCHINLGPGPKVVLSVVLAVSGVCAAPGNLLATPLAYSSPLLAAPAAYATAPFAYAAPGPVVTAHSQRFNGLAAPLLAPAPLVAAYAHAPAAVYFK</sequence>